<dbReference type="PRINTS" id="PR00368">
    <property type="entry name" value="FADPNR"/>
</dbReference>
<dbReference type="OrthoDB" id="432169at2759"/>
<dbReference type="AlphaFoldDB" id="A0A653BTA8"/>
<evidence type="ECO:0000259" key="11">
    <source>
        <dbReference type="PROSITE" id="PS51296"/>
    </source>
</evidence>
<dbReference type="PANTHER" id="PTHR43557">
    <property type="entry name" value="APOPTOSIS-INDUCING FACTOR 1"/>
    <property type="match status" value="1"/>
</dbReference>
<comment type="cofactor">
    <cofactor evidence="1">
        <name>FAD</name>
        <dbReference type="ChEBI" id="CHEBI:57692"/>
    </cofactor>
</comment>
<feature type="domain" description="Rieske" evidence="11">
    <location>
        <begin position="80"/>
        <end position="175"/>
    </location>
</feature>
<dbReference type="SUPFAM" id="SSF55424">
    <property type="entry name" value="FAD/NAD-linked reductases, dimerisation (C-terminal) domain"/>
    <property type="match status" value="1"/>
</dbReference>
<accession>A0A653BTA8</accession>
<evidence type="ECO:0000256" key="5">
    <source>
        <dbReference type="ARBA" id="ARBA00022723"/>
    </source>
</evidence>
<dbReference type="InterPro" id="IPR017941">
    <property type="entry name" value="Rieske_2Fe-2S"/>
</dbReference>
<gene>
    <name evidence="12" type="ORF">CALMAC_LOCUS3592</name>
</gene>
<keyword evidence="3" id="KW-0285">Flavoprotein</keyword>
<dbReference type="Gene3D" id="3.50.50.60">
    <property type="entry name" value="FAD/NAD(P)-binding domain"/>
    <property type="match status" value="2"/>
</dbReference>
<keyword evidence="5" id="KW-0479">Metal-binding</keyword>
<dbReference type="SUPFAM" id="SSF50022">
    <property type="entry name" value="ISP domain"/>
    <property type="match status" value="1"/>
</dbReference>
<evidence type="ECO:0000313" key="12">
    <source>
        <dbReference type="EMBL" id="VEN38834.1"/>
    </source>
</evidence>
<dbReference type="InterPro" id="IPR016156">
    <property type="entry name" value="FAD/NAD-linked_Rdtase_dimer_sf"/>
</dbReference>
<keyword evidence="7" id="KW-0560">Oxidoreductase</keyword>
<evidence type="ECO:0000256" key="3">
    <source>
        <dbReference type="ARBA" id="ARBA00022630"/>
    </source>
</evidence>
<evidence type="ECO:0000256" key="8">
    <source>
        <dbReference type="ARBA" id="ARBA00023004"/>
    </source>
</evidence>
<dbReference type="GO" id="GO:0051537">
    <property type="term" value="F:2 iron, 2 sulfur cluster binding"/>
    <property type="evidence" value="ECO:0007669"/>
    <property type="project" value="UniProtKB-KW"/>
</dbReference>
<dbReference type="FunFam" id="2.102.10.10:FF:000003">
    <property type="entry name" value="apoptosis-inducing factor 3 isoform X2"/>
    <property type="match status" value="1"/>
</dbReference>
<keyword evidence="9" id="KW-0411">Iron-sulfur</keyword>
<dbReference type="InterPro" id="IPR023753">
    <property type="entry name" value="FAD/NAD-binding_dom"/>
</dbReference>
<reference evidence="12 13" key="1">
    <citation type="submission" date="2019-01" db="EMBL/GenBank/DDBJ databases">
        <authorList>
            <person name="Sayadi A."/>
        </authorList>
    </citation>
    <scope>NUCLEOTIDE SEQUENCE [LARGE SCALE GENOMIC DNA]</scope>
</reference>
<dbReference type="Gene3D" id="3.30.390.30">
    <property type="match status" value="1"/>
</dbReference>
<dbReference type="GO" id="GO:0046872">
    <property type="term" value="F:metal ion binding"/>
    <property type="evidence" value="ECO:0007669"/>
    <property type="project" value="UniProtKB-KW"/>
</dbReference>
<evidence type="ECO:0000313" key="13">
    <source>
        <dbReference type="Proteomes" id="UP000410492"/>
    </source>
</evidence>
<comment type="similarity">
    <text evidence="2">Belongs to the FAD-dependent oxidoreductase family.</text>
</comment>
<evidence type="ECO:0000256" key="6">
    <source>
        <dbReference type="ARBA" id="ARBA00022827"/>
    </source>
</evidence>
<sequence>MGRFVPISALESEQRKSLGQGLRLLESSQPSKRGNPPRLTRNKPNVLHYIRKFSKIMGCSSSTLQINKPLGSAPEDYVEGVVCQVTDLNENEPKTFDLDEKKVLLIKQNGKISALGTKCTHYGAPLASSAVGDGRLRCQWHGACFNIATGDIEDFPGLDSLPCYQVTIEDNNVKVRARKSELESNKRIKDMVLRNESDKQHIVVIGGGPSGAVCVETLRQEGFAGQITLVCAEKYLPYDRIKVTKTMDISIQKLQFRDCQFYQKHDIKVLTNTTATGVDIENKKVSLNNGCPLSYDKLYIATGAKPRKLNIPGSELKNVIVIREYDHAAYIQSQLSDQKEVAILGSSFIAMEAASYLSSKVKKVTVVIRENVPFKASLGPEIGAAFKKLFEEKGVHFAINSGMKSIVGDDCGNVKEVELNDGTMIKADLVIMGVGSTFNTGFLKDSGLQMRDDGTIEVNQYLQTNKDNVFVGGDIAYAPVWCRHNEKASIGHFGLAHYHGKIAALNMLGKQKELQAVPFFWTALYGKSVRYAGHGRFDEIIYSGNVEELEFVAYYLKGDEVVAMSSCQMDPIVSEYAERLAQGKQLYREDIKSDMMAWRQRKKYRSRFVGRSVKKNFTRARGIKSCGCRHHFGEFNIYPSPLIAYNGKYVQGTKHCEIPCSPQAAADLPGAALVCQRCQVRVGSSSSYAPGSGYFS</sequence>
<keyword evidence="6" id="KW-0274">FAD</keyword>
<keyword evidence="8" id="KW-0408">Iron</keyword>
<keyword evidence="4" id="KW-0001">2Fe-2S</keyword>
<organism evidence="12 13">
    <name type="scientific">Callosobruchus maculatus</name>
    <name type="common">Southern cowpea weevil</name>
    <name type="synonym">Pulse bruchid</name>
    <dbReference type="NCBI Taxonomy" id="64391"/>
    <lineage>
        <taxon>Eukaryota</taxon>
        <taxon>Metazoa</taxon>
        <taxon>Ecdysozoa</taxon>
        <taxon>Arthropoda</taxon>
        <taxon>Hexapoda</taxon>
        <taxon>Insecta</taxon>
        <taxon>Pterygota</taxon>
        <taxon>Neoptera</taxon>
        <taxon>Endopterygota</taxon>
        <taxon>Coleoptera</taxon>
        <taxon>Polyphaga</taxon>
        <taxon>Cucujiformia</taxon>
        <taxon>Chrysomeloidea</taxon>
        <taxon>Chrysomelidae</taxon>
        <taxon>Bruchinae</taxon>
        <taxon>Bruchini</taxon>
        <taxon>Callosobruchus</taxon>
    </lineage>
</organism>
<dbReference type="SUPFAM" id="SSF51905">
    <property type="entry name" value="FAD/NAD(P)-binding domain"/>
    <property type="match status" value="1"/>
</dbReference>
<feature type="region of interest" description="Disordered" evidence="10">
    <location>
        <begin position="19"/>
        <end position="42"/>
    </location>
</feature>
<dbReference type="Gene3D" id="2.102.10.10">
    <property type="entry name" value="Rieske [2Fe-2S] iron-sulphur domain"/>
    <property type="match status" value="1"/>
</dbReference>
<dbReference type="PROSITE" id="PS51296">
    <property type="entry name" value="RIESKE"/>
    <property type="match status" value="1"/>
</dbReference>
<evidence type="ECO:0000256" key="10">
    <source>
        <dbReference type="SAM" id="MobiDB-lite"/>
    </source>
</evidence>
<evidence type="ECO:0000256" key="2">
    <source>
        <dbReference type="ARBA" id="ARBA00006442"/>
    </source>
</evidence>
<name>A0A653BTA8_CALMS</name>
<dbReference type="EMBL" id="CAACVG010005013">
    <property type="protein sequence ID" value="VEN38834.1"/>
    <property type="molecule type" value="Genomic_DNA"/>
</dbReference>
<dbReference type="Pfam" id="PF07992">
    <property type="entry name" value="Pyr_redox_2"/>
    <property type="match status" value="1"/>
</dbReference>
<evidence type="ECO:0000256" key="7">
    <source>
        <dbReference type="ARBA" id="ARBA00023002"/>
    </source>
</evidence>
<evidence type="ECO:0000256" key="9">
    <source>
        <dbReference type="ARBA" id="ARBA00023014"/>
    </source>
</evidence>
<evidence type="ECO:0000256" key="4">
    <source>
        <dbReference type="ARBA" id="ARBA00022714"/>
    </source>
</evidence>
<dbReference type="InterPro" id="IPR050446">
    <property type="entry name" value="FAD-oxidoreductase/Apoptosis"/>
</dbReference>
<dbReference type="InterPro" id="IPR036188">
    <property type="entry name" value="FAD/NAD-bd_sf"/>
</dbReference>
<dbReference type="InterPro" id="IPR036922">
    <property type="entry name" value="Rieske_2Fe-2S_sf"/>
</dbReference>
<protein>
    <recommendedName>
        <fullName evidence="11">Rieske domain-containing protein</fullName>
    </recommendedName>
</protein>
<dbReference type="GO" id="GO:0016651">
    <property type="term" value="F:oxidoreductase activity, acting on NAD(P)H"/>
    <property type="evidence" value="ECO:0007669"/>
    <property type="project" value="TreeGrafter"/>
</dbReference>
<dbReference type="CDD" id="cd03478">
    <property type="entry name" value="Rieske_AIFL_N"/>
    <property type="match status" value="1"/>
</dbReference>
<proteinExistence type="inferred from homology"/>
<keyword evidence="13" id="KW-1185">Reference proteome</keyword>
<dbReference type="Proteomes" id="UP000410492">
    <property type="component" value="Unassembled WGS sequence"/>
</dbReference>
<dbReference type="Pfam" id="PF00355">
    <property type="entry name" value="Rieske"/>
    <property type="match status" value="1"/>
</dbReference>
<dbReference type="PANTHER" id="PTHR43557:SF2">
    <property type="entry name" value="RIESKE DOMAIN-CONTAINING PROTEIN-RELATED"/>
    <property type="match status" value="1"/>
</dbReference>
<dbReference type="GO" id="GO:0005737">
    <property type="term" value="C:cytoplasm"/>
    <property type="evidence" value="ECO:0007669"/>
    <property type="project" value="TreeGrafter"/>
</dbReference>
<dbReference type="PRINTS" id="PR00411">
    <property type="entry name" value="PNDRDTASEI"/>
</dbReference>
<evidence type="ECO:0000256" key="1">
    <source>
        <dbReference type="ARBA" id="ARBA00001974"/>
    </source>
</evidence>